<feature type="transmembrane region" description="Helical" evidence="6">
    <location>
        <begin position="6"/>
        <end position="30"/>
    </location>
</feature>
<dbReference type="PANTHER" id="PTHR30086">
    <property type="entry name" value="ARGININE EXPORTER PROTEIN ARGO"/>
    <property type="match status" value="1"/>
</dbReference>
<protein>
    <submittedName>
        <fullName evidence="7">LysE family translocator</fullName>
    </submittedName>
</protein>
<evidence type="ECO:0000256" key="2">
    <source>
        <dbReference type="ARBA" id="ARBA00022475"/>
    </source>
</evidence>
<organism evidence="7 8">
    <name type="scientific">Bifidobacterium tibiigranuli</name>
    <dbReference type="NCBI Taxonomy" id="2172043"/>
    <lineage>
        <taxon>Bacteria</taxon>
        <taxon>Bacillati</taxon>
        <taxon>Actinomycetota</taxon>
        <taxon>Actinomycetes</taxon>
        <taxon>Bifidobacteriales</taxon>
        <taxon>Bifidobacteriaceae</taxon>
        <taxon>Bifidobacterium</taxon>
    </lineage>
</organism>
<evidence type="ECO:0000313" key="7">
    <source>
        <dbReference type="EMBL" id="KAE8128324.1"/>
    </source>
</evidence>
<gene>
    <name evidence="7" type="ORF">DDE84_05325</name>
</gene>
<dbReference type="Proteomes" id="UP000325415">
    <property type="component" value="Unassembled WGS sequence"/>
</dbReference>
<keyword evidence="8" id="KW-1185">Reference proteome</keyword>
<dbReference type="RefSeq" id="WP_152580677.1">
    <property type="nucleotide sequence ID" value="NZ_JAKVIV010000002.1"/>
</dbReference>
<evidence type="ECO:0000256" key="6">
    <source>
        <dbReference type="SAM" id="Phobius"/>
    </source>
</evidence>
<evidence type="ECO:0000256" key="5">
    <source>
        <dbReference type="ARBA" id="ARBA00023136"/>
    </source>
</evidence>
<evidence type="ECO:0000256" key="4">
    <source>
        <dbReference type="ARBA" id="ARBA00022989"/>
    </source>
</evidence>
<sequence length="215" mass="23236">MLQQLIAFILASLLIIIVPGPDMALLLRNAARGGQRVARHTVAGIMTGNVILGTAAALGLTVLLMASTTLYHVVRVAGGLYLVWLGVQSIRSVWMQRHSAAAENDPSQGRQEVRKVTATHHGFREGLLSNLLNPKVAIFYLSLFPQFNLNPLSPLIQHVVLAGCFCLLAAAWYVIVLAILGRIEQLLCKPEFNQMLGLVTGSVLVGLGGWVLAKR</sequence>
<comment type="subcellular location">
    <subcellularLocation>
        <location evidence="1">Cell membrane</location>
        <topology evidence="1">Multi-pass membrane protein</topology>
    </subcellularLocation>
</comment>
<comment type="caution">
    <text evidence="7">The sequence shown here is derived from an EMBL/GenBank/DDBJ whole genome shotgun (WGS) entry which is preliminary data.</text>
</comment>
<dbReference type="GO" id="GO:0015171">
    <property type="term" value="F:amino acid transmembrane transporter activity"/>
    <property type="evidence" value="ECO:0007669"/>
    <property type="project" value="TreeGrafter"/>
</dbReference>
<reference evidence="7 8" key="1">
    <citation type="submission" date="2018-04" db="EMBL/GenBank/DDBJ databases">
        <authorList>
            <person name="Eckel V.P."/>
            <person name="Vogel R.F."/>
        </authorList>
    </citation>
    <scope>NUCLEOTIDE SEQUENCE [LARGE SCALE GENOMIC DNA]</scope>
    <source>
        <strain evidence="8">TMW 2.1764</strain>
    </source>
</reference>
<dbReference type="InterPro" id="IPR001123">
    <property type="entry name" value="LeuE-type"/>
</dbReference>
<keyword evidence="3 6" id="KW-0812">Transmembrane</keyword>
<feature type="transmembrane region" description="Helical" evidence="6">
    <location>
        <begin position="70"/>
        <end position="87"/>
    </location>
</feature>
<accession>A0A5N6S4P0</accession>
<dbReference type="AlphaFoldDB" id="A0A5N6S4P0"/>
<dbReference type="PIRSF" id="PIRSF006324">
    <property type="entry name" value="LeuE"/>
    <property type="match status" value="1"/>
</dbReference>
<dbReference type="GO" id="GO:0005886">
    <property type="term" value="C:plasma membrane"/>
    <property type="evidence" value="ECO:0007669"/>
    <property type="project" value="UniProtKB-SubCell"/>
</dbReference>
<dbReference type="GeneID" id="78127103"/>
<dbReference type="EMBL" id="QDAG01000005">
    <property type="protein sequence ID" value="KAE8128324.1"/>
    <property type="molecule type" value="Genomic_DNA"/>
</dbReference>
<keyword evidence="2" id="KW-1003">Cell membrane</keyword>
<evidence type="ECO:0000256" key="3">
    <source>
        <dbReference type="ARBA" id="ARBA00022692"/>
    </source>
</evidence>
<evidence type="ECO:0000256" key="1">
    <source>
        <dbReference type="ARBA" id="ARBA00004651"/>
    </source>
</evidence>
<proteinExistence type="predicted"/>
<name>A0A5N6S4P0_9BIFI</name>
<evidence type="ECO:0000313" key="8">
    <source>
        <dbReference type="Proteomes" id="UP000325415"/>
    </source>
</evidence>
<feature type="transmembrane region" description="Helical" evidence="6">
    <location>
        <begin position="42"/>
        <end position="64"/>
    </location>
</feature>
<dbReference type="PANTHER" id="PTHR30086:SF20">
    <property type="entry name" value="ARGININE EXPORTER PROTEIN ARGO-RELATED"/>
    <property type="match status" value="1"/>
</dbReference>
<dbReference type="OrthoDB" id="5185770at2"/>
<keyword evidence="5 6" id="KW-0472">Membrane</keyword>
<keyword evidence="4 6" id="KW-1133">Transmembrane helix</keyword>
<dbReference type="Pfam" id="PF01810">
    <property type="entry name" value="LysE"/>
    <property type="match status" value="1"/>
</dbReference>
<feature type="transmembrane region" description="Helical" evidence="6">
    <location>
        <begin position="192"/>
        <end position="213"/>
    </location>
</feature>
<feature type="transmembrane region" description="Helical" evidence="6">
    <location>
        <begin position="159"/>
        <end position="180"/>
    </location>
</feature>